<protein>
    <submittedName>
        <fullName evidence="2">Uncharacterized protein</fullName>
    </submittedName>
</protein>
<accession>A0A443PJY2</accession>
<sequence length="81" mass="8980">MSPSGTNLHHPFYLSLPLQTSPRRTTTTASPGRPQSLHLPPRAAGRLPCTRFFHHPSDSDISQVLHIRESDGRGKHFLSAD</sequence>
<proteinExistence type="predicted"/>
<organism evidence="2 3">
    <name type="scientific">Cinnamomum micranthum f. kanehirae</name>
    <dbReference type="NCBI Taxonomy" id="337451"/>
    <lineage>
        <taxon>Eukaryota</taxon>
        <taxon>Viridiplantae</taxon>
        <taxon>Streptophyta</taxon>
        <taxon>Embryophyta</taxon>
        <taxon>Tracheophyta</taxon>
        <taxon>Spermatophyta</taxon>
        <taxon>Magnoliopsida</taxon>
        <taxon>Magnoliidae</taxon>
        <taxon>Laurales</taxon>
        <taxon>Lauraceae</taxon>
        <taxon>Cinnamomum</taxon>
    </lineage>
</organism>
<reference evidence="2 3" key="1">
    <citation type="journal article" date="2019" name="Nat. Plants">
        <title>Stout camphor tree genome fills gaps in understanding of flowering plant genome evolution.</title>
        <authorList>
            <person name="Chaw S.M."/>
            <person name="Liu Y.C."/>
            <person name="Wu Y.W."/>
            <person name="Wang H.Y."/>
            <person name="Lin C.I."/>
            <person name="Wu C.S."/>
            <person name="Ke H.M."/>
            <person name="Chang L.Y."/>
            <person name="Hsu C.Y."/>
            <person name="Yang H.T."/>
            <person name="Sudianto E."/>
            <person name="Hsu M.H."/>
            <person name="Wu K.P."/>
            <person name="Wang L.N."/>
            <person name="Leebens-Mack J.H."/>
            <person name="Tsai I.J."/>
        </authorList>
    </citation>
    <scope>NUCLEOTIDE SEQUENCE [LARGE SCALE GENOMIC DNA]</scope>
    <source>
        <strain evidence="3">cv. Chaw 1501</strain>
        <tissue evidence="2">Young leaves</tissue>
    </source>
</reference>
<evidence type="ECO:0000313" key="3">
    <source>
        <dbReference type="Proteomes" id="UP000283530"/>
    </source>
</evidence>
<dbReference type="Proteomes" id="UP000283530">
    <property type="component" value="Unassembled WGS sequence"/>
</dbReference>
<name>A0A443PJY2_9MAGN</name>
<evidence type="ECO:0000256" key="1">
    <source>
        <dbReference type="SAM" id="MobiDB-lite"/>
    </source>
</evidence>
<dbReference type="AlphaFoldDB" id="A0A443PJY2"/>
<dbReference type="EMBL" id="QPKB01000008">
    <property type="protein sequence ID" value="RWR91070.1"/>
    <property type="molecule type" value="Genomic_DNA"/>
</dbReference>
<keyword evidence="3" id="KW-1185">Reference proteome</keyword>
<gene>
    <name evidence="2" type="ORF">CKAN_02020800</name>
</gene>
<feature type="region of interest" description="Disordered" evidence="1">
    <location>
        <begin position="1"/>
        <end position="43"/>
    </location>
</feature>
<feature type="compositionally biased region" description="Low complexity" evidence="1">
    <location>
        <begin position="20"/>
        <end position="34"/>
    </location>
</feature>
<comment type="caution">
    <text evidence="2">The sequence shown here is derived from an EMBL/GenBank/DDBJ whole genome shotgun (WGS) entry which is preliminary data.</text>
</comment>
<evidence type="ECO:0000313" key="2">
    <source>
        <dbReference type="EMBL" id="RWR91070.1"/>
    </source>
</evidence>